<organism evidence="2 3">
    <name type="scientific">Candidatus Gottesmanbacteria bacterium RIFCSPLOWO2_01_FULL_39_12b</name>
    <dbReference type="NCBI Taxonomy" id="1798388"/>
    <lineage>
        <taxon>Bacteria</taxon>
        <taxon>Candidatus Gottesmaniibacteriota</taxon>
    </lineage>
</organism>
<name>A0A1F6AS29_9BACT</name>
<evidence type="ECO:0000313" key="3">
    <source>
        <dbReference type="Proteomes" id="UP000176609"/>
    </source>
</evidence>
<proteinExistence type="predicted"/>
<gene>
    <name evidence="2" type="ORF">A2960_04300</name>
</gene>
<feature type="transmembrane region" description="Helical" evidence="1">
    <location>
        <begin position="199"/>
        <end position="218"/>
    </location>
</feature>
<dbReference type="Proteomes" id="UP000176609">
    <property type="component" value="Unassembled WGS sequence"/>
</dbReference>
<evidence type="ECO:0000313" key="2">
    <source>
        <dbReference type="EMBL" id="OGG27489.1"/>
    </source>
</evidence>
<dbReference type="EMBL" id="MFJR01000001">
    <property type="protein sequence ID" value="OGG27489.1"/>
    <property type="molecule type" value="Genomic_DNA"/>
</dbReference>
<keyword evidence="1" id="KW-1133">Transmembrane helix</keyword>
<keyword evidence="1" id="KW-0472">Membrane</keyword>
<sequence length="239" mass="26892">MLPQPQKQAVLFLTNDRMELYMPDMANILTYYFSDKIVRDLEVVDQVALDLDIQSFVTRNQLFSVEVYILLSETVYFAKDLVEDPSFHLDIEIGKFIENVPFENTTSRIYKAVNTTKFVVANKDFLEAIRVALVNQGLLVWAVVPACIVGEGILSLTRQTGEHVLAKTDIMKQNTLLSEMPSMQSASQKQNAKKEKKQTGILLAVFIILLIILGIMLYQNAKSQSGRGNQSTSRGLTPL</sequence>
<reference evidence="2 3" key="1">
    <citation type="journal article" date="2016" name="Nat. Commun.">
        <title>Thousands of microbial genomes shed light on interconnected biogeochemical processes in an aquifer system.</title>
        <authorList>
            <person name="Anantharaman K."/>
            <person name="Brown C.T."/>
            <person name="Hug L.A."/>
            <person name="Sharon I."/>
            <person name="Castelle C.J."/>
            <person name="Probst A.J."/>
            <person name="Thomas B.C."/>
            <person name="Singh A."/>
            <person name="Wilkins M.J."/>
            <person name="Karaoz U."/>
            <person name="Brodie E.L."/>
            <person name="Williams K.H."/>
            <person name="Hubbard S.S."/>
            <person name="Banfield J.F."/>
        </authorList>
    </citation>
    <scope>NUCLEOTIDE SEQUENCE [LARGE SCALE GENOMIC DNA]</scope>
</reference>
<evidence type="ECO:0000256" key="1">
    <source>
        <dbReference type="SAM" id="Phobius"/>
    </source>
</evidence>
<dbReference type="AlphaFoldDB" id="A0A1F6AS29"/>
<accession>A0A1F6AS29</accession>
<comment type="caution">
    <text evidence="2">The sequence shown here is derived from an EMBL/GenBank/DDBJ whole genome shotgun (WGS) entry which is preliminary data.</text>
</comment>
<keyword evidence="1" id="KW-0812">Transmembrane</keyword>
<protein>
    <submittedName>
        <fullName evidence="2">Uncharacterized protein</fullName>
    </submittedName>
</protein>